<dbReference type="AlphaFoldDB" id="A0A914RBD6"/>
<dbReference type="WBParaSite" id="PDA_v2.g895.t1">
    <property type="protein sequence ID" value="PDA_v2.g895.t1"/>
    <property type="gene ID" value="PDA_v2.g895"/>
</dbReference>
<sequence>MCVQSFPLDLINDTTNPEDTVYLIPRHTKRSIYGLYRYLPKMDENKIKKDYDDSFEGGYARYYFTE</sequence>
<evidence type="ECO:0000313" key="2">
    <source>
        <dbReference type="WBParaSite" id="PDA_v2.g895.t1"/>
    </source>
</evidence>
<accession>A0A914RBD6</accession>
<dbReference type="Proteomes" id="UP000887578">
    <property type="component" value="Unplaced"/>
</dbReference>
<keyword evidence="1" id="KW-1185">Reference proteome</keyword>
<protein>
    <submittedName>
        <fullName evidence="2">Uncharacterized protein</fullName>
    </submittedName>
</protein>
<organism evidence="1 2">
    <name type="scientific">Panagrolaimus davidi</name>
    <dbReference type="NCBI Taxonomy" id="227884"/>
    <lineage>
        <taxon>Eukaryota</taxon>
        <taxon>Metazoa</taxon>
        <taxon>Ecdysozoa</taxon>
        <taxon>Nematoda</taxon>
        <taxon>Chromadorea</taxon>
        <taxon>Rhabditida</taxon>
        <taxon>Tylenchina</taxon>
        <taxon>Panagrolaimomorpha</taxon>
        <taxon>Panagrolaimoidea</taxon>
        <taxon>Panagrolaimidae</taxon>
        <taxon>Panagrolaimus</taxon>
    </lineage>
</organism>
<proteinExistence type="predicted"/>
<name>A0A914RBD6_9BILA</name>
<evidence type="ECO:0000313" key="1">
    <source>
        <dbReference type="Proteomes" id="UP000887578"/>
    </source>
</evidence>
<reference evidence="2" key="1">
    <citation type="submission" date="2022-11" db="UniProtKB">
        <authorList>
            <consortium name="WormBaseParasite"/>
        </authorList>
    </citation>
    <scope>IDENTIFICATION</scope>
</reference>